<sequence length="305" mass="33468">MNNSPVLKLQDIASSSSTDIEELLSRAKMISVKLGLQDISDWLEHEINGYPSFDSLPAYRVIKNVPIRAYNPYAGWIPFQLGDMSENHRDVYEILTTLHLTNSVSMLVEFAKSNQTLYSDLPPVQYNFLQQASDCDFRLAWSINPAQITKILSNVKSKILDWALLLESKGILGEGLLFSQAEKREAATMTVNNINNFNGNVHNAGAIGAGNTGDIHQQNSITSGDFNSLARQLKEHGLDDADVIELEQLVKQTDKPTSKGEVEKGFGAWIGKMTGKAFTGGLKIAGAVAPAVLTNALCHYFNIPV</sequence>
<dbReference type="InterPro" id="IPR041304">
    <property type="entry name" value="AbiTii"/>
</dbReference>
<feature type="domain" description="AbiTii" evidence="1">
    <location>
        <begin position="7"/>
        <end position="190"/>
    </location>
</feature>
<dbReference type="RefSeq" id="WP_023325102.1">
    <property type="nucleotide sequence ID" value="NZ_CAJZYW010000019.1"/>
</dbReference>
<gene>
    <name evidence="2" type="ORF">ETF11_19045</name>
</gene>
<organism evidence="2">
    <name type="scientific">Klebsiella pneumoniae</name>
    <dbReference type="NCBI Taxonomy" id="573"/>
    <lineage>
        <taxon>Bacteria</taxon>
        <taxon>Pseudomonadati</taxon>
        <taxon>Pseudomonadota</taxon>
        <taxon>Gammaproteobacteria</taxon>
        <taxon>Enterobacterales</taxon>
        <taxon>Enterobacteriaceae</taxon>
        <taxon>Klebsiella/Raoultella group</taxon>
        <taxon>Klebsiella</taxon>
        <taxon>Klebsiella pneumoniae complex</taxon>
    </lineage>
</organism>
<accession>A0A483NPM4</accession>
<evidence type="ECO:0000259" key="1">
    <source>
        <dbReference type="Pfam" id="PF18864"/>
    </source>
</evidence>
<proteinExistence type="predicted"/>
<dbReference type="AlphaFoldDB" id="A0A483NPM4"/>
<protein>
    <submittedName>
        <fullName evidence="2">Abortive phage resistance protein</fullName>
    </submittedName>
</protein>
<dbReference type="EMBL" id="SDCU01000024">
    <property type="protein sequence ID" value="TCY01420.1"/>
    <property type="molecule type" value="Genomic_DNA"/>
</dbReference>
<name>A0A483NPM4_KLEPN</name>
<comment type="caution">
    <text evidence="2">The sequence shown here is derived from an EMBL/GenBank/DDBJ whole genome shotgun (WGS) entry which is preliminary data.</text>
</comment>
<reference evidence="2" key="1">
    <citation type="submission" date="2019-01" db="EMBL/GenBank/DDBJ databases">
        <authorList>
            <person name="Lista F."/>
            <person name="Anselmo A."/>
        </authorList>
    </citation>
    <scope>NUCLEOTIDE SEQUENCE</scope>
    <source>
        <strain evidence="2">2S</strain>
    </source>
</reference>
<dbReference type="Pfam" id="PF18864">
    <property type="entry name" value="AbiTii"/>
    <property type="match status" value="1"/>
</dbReference>
<evidence type="ECO:0000313" key="2">
    <source>
        <dbReference type="EMBL" id="TCY01420.1"/>
    </source>
</evidence>